<protein>
    <submittedName>
        <fullName evidence="1">Uncharacterized protein</fullName>
    </submittedName>
</protein>
<reference evidence="1" key="1">
    <citation type="submission" date="2025-03" db="EMBL/GenBank/DDBJ databases">
        <authorList>
            <consortium name="ELIXIR-Norway"/>
            <consortium name="Elixir Norway"/>
        </authorList>
    </citation>
    <scope>NUCLEOTIDE SEQUENCE</scope>
</reference>
<organism evidence="1 2">
    <name type="scientific">Rangifer tarandus platyrhynchus</name>
    <name type="common">Svalbard reindeer</name>
    <dbReference type="NCBI Taxonomy" id="3082113"/>
    <lineage>
        <taxon>Eukaryota</taxon>
        <taxon>Metazoa</taxon>
        <taxon>Chordata</taxon>
        <taxon>Craniata</taxon>
        <taxon>Vertebrata</taxon>
        <taxon>Euteleostomi</taxon>
        <taxon>Mammalia</taxon>
        <taxon>Eutheria</taxon>
        <taxon>Laurasiatheria</taxon>
        <taxon>Artiodactyla</taxon>
        <taxon>Ruminantia</taxon>
        <taxon>Pecora</taxon>
        <taxon>Cervidae</taxon>
        <taxon>Odocoileinae</taxon>
        <taxon>Rangifer</taxon>
    </lineage>
</organism>
<accession>A0ACB1KH16</accession>
<comment type="caution">
    <text evidence="1">The sequence shown here is derived from an EMBL/GenBank/DDBJ whole genome shotgun (WGS) entry which is preliminary data.</text>
</comment>
<sequence>SPASLLHQHPPPSWEQPHEGPILRRLALGRSEENPGVWVRTLREDFDRGLTTKGEHPCNAQEQPSRKT</sequence>
<feature type="non-terminal residue" evidence="1">
    <location>
        <position position="1"/>
    </location>
</feature>
<dbReference type="Proteomes" id="UP001162501">
    <property type="component" value="Unassembled WGS sequence"/>
</dbReference>
<gene>
    <name evidence="1" type="ORF">MRATA1EN22A_LOCUS29866</name>
</gene>
<feature type="non-terminal residue" evidence="1">
    <location>
        <position position="68"/>
    </location>
</feature>
<evidence type="ECO:0000313" key="1">
    <source>
        <dbReference type="EMBL" id="CAM9206839.1"/>
    </source>
</evidence>
<dbReference type="EMBL" id="CATOBB020000942">
    <property type="protein sequence ID" value="CAM9206839.1"/>
    <property type="molecule type" value="Genomic_DNA"/>
</dbReference>
<name>A0ACB1KH16_RANTA</name>
<proteinExistence type="predicted"/>
<evidence type="ECO:0000313" key="2">
    <source>
        <dbReference type="Proteomes" id="UP001162501"/>
    </source>
</evidence>